<evidence type="ECO:0000256" key="10">
    <source>
        <dbReference type="ARBA" id="ARBA00022842"/>
    </source>
</evidence>
<keyword evidence="11 13" id="KW-0630">Potassium</keyword>
<comment type="function">
    <text evidence="13">Catalyzes the phosphorylation of ribose at O-5 in a reaction requiring ATP and magnesium. The resulting D-ribose-5-phosphate can then be used either for sythesis of nucleotides, histidine, and tryptophan, or as a component of the pentose phosphate pathway.</text>
</comment>
<dbReference type="GO" id="GO:0005829">
    <property type="term" value="C:cytosol"/>
    <property type="evidence" value="ECO:0007669"/>
    <property type="project" value="TreeGrafter"/>
</dbReference>
<comment type="similarity">
    <text evidence="13">Belongs to the carbohydrate kinase PfkB family. Ribokinase subfamily.</text>
</comment>
<keyword evidence="7 13" id="KW-0547">Nucleotide-binding</keyword>
<evidence type="ECO:0000313" key="16">
    <source>
        <dbReference type="Proteomes" id="UP000786811"/>
    </source>
</evidence>
<dbReference type="PANTHER" id="PTHR10584">
    <property type="entry name" value="SUGAR KINASE"/>
    <property type="match status" value="1"/>
</dbReference>
<evidence type="ECO:0000256" key="3">
    <source>
        <dbReference type="ARBA" id="ARBA00016943"/>
    </source>
</evidence>
<dbReference type="InterPro" id="IPR011877">
    <property type="entry name" value="Ribokinase"/>
</dbReference>
<dbReference type="NCBIfam" id="TIGR02152">
    <property type="entry name" value="D_ribokin_bact"/>
    <property type="match status" value="1"/>
</dbReference>
<evidence type="ECO:0000256" key="9">
    <source>
        <dbReference type="ARBA" id="ARBA00022840"/>
    </source>
</evidence>
<feature type="binding site" evidence="13">
    <location>
        <position position="251"/>
    </location>
    <ligand>
        <name>K(+)</name>
        <dbReference type="ChEBI" id="CHEBI:29103"/>
    </ligand>
</feature>
<protein>
    <recommendedName>
        <fullName evidence="3 13">Ribokinase</fullName>
        <shortName evidence="13">RK</shortName>
        <ecNumber evidence="2 13">2.7.1.15</ecNumber>
    </recommendedName>
</protein>
<evidence type="ECO:0000259" key="14">
    <source>
        <dbReference type="Pfam" id="PF00294"/>
    </source>
</evidence>
<dbReference type="InterPro" id="IPR002173">
    <property type="entry name" value="Carboh/pur_kinase_PfkB_CS"/>
</dbReference>
<comment type="activity regulation">
    <text evidence="13">Activated by a monovalent cation that binds near, but not in, the active site. The most likely occupant of the site in vivo is potassium. Ion binding induces a conformational change that may alter substrate affinity.</text>
</comment>
<feature type="binding site" evidence="13">
    <location>
        <begin position="221"/>
        <end position="226"/>
    </location>
    <ligand>
        <name>ATP</name>
        <dbReference type="ChEBI" id="CHEBI:30616"/>
    </ligand>
</feature>
<dbReference type="GO" id="GO:0004747">
    <property type="term" value="F:ribokinase activity"/>
    <property type="evidence" value="ECO:0007669"/>
    <property type="project" value="UniProtKB-UniRule"/>
</dbReference>
<comment type="subcellular location">
    <subcellularLocation>
        <location evidence="13">Cytoplasm</location>
    </subcellularLocation>
    <subcellularLocation>
        <location evidence="13">Nucleus</location>
    </subcellularLocation>
</comment>
<keyword evidence="5 13" id="KW-0808">Transferase</keyword>
<organism evidence="15 16">
    <name type="scientific">Cotesia congregata</name>
    <name type="common">Parasitoid wasp</name>
    <name type="synonym">Apanteles congregatus</name>
    <dbReference type="NCBI Taxonomy" id="51543"/>
    <lineage>
        <taxon>Eukaryota</taxon>
        <taxon>Metazoa</taxon>
        <taxon>Ecdysozoa</taxon>
        <taxon>Arthropoda</taxon>
        <taxon>Hexapoda</taxon>
        <taxon>Insecta</taxon>
        <taxon>Pterygota</taxon>
        <taxon>Neoptera</taxon>
        <taxon>Endopterygota</taxon>
        <taxon>Hymenoptera</taxon>
        <taxon>Apocrita</taxon>
        <taxon>Ichneumonoidea</taxon>
        <taxon>Braconidae</taxon>
        <taxon>Microgastrinae</taxon>
        <taxon>Cotesia</taxon>
    </lineage>
</organism>
<evidence type="ECO:0000256" key="2">
    <source>
        <dbReference type="ARBA" id="ARBA00012035"/>
    </source>
</evidence>
<gene>
    <name evidence="15" type="ORF">HICCMSTLAB_LOCUS12916</name>
</gene>
<evidence type="ECO:0000256" key="6">
    <source>
        <dbReference type="ARBA" id="ARBA00022723"/>
    </source>
</evidence>
<dbReference type="EC" id="2.7.1.15" evidence="2 13"/>
<dbReference type="SUPFAM" id="SSF53613">
    <property type="entry name" value="Ribokinase-like"/>
    <property type="match status" value="1"/>
</dbReference>
<reference evidence="15" key="1">
    <citation type="submission" date="2021-04" db="EMBL/GenBank/DDBJ databases">
        <authorList>
            <person name="Chebbi M.A.C M."/>
        </authorList>
    </citation>
    <scope>NUCLEOTIDE SEQUENCE</scope>
</reference>
<dbReference type="InterPro" id="IPR011611">
    <property type="entry name" value="PfkB_dom"/>
</dbReference>
<keyword evidence="10 13" id="KW-0460">Magnesium</keyword>
<comment type="pathway">
    <text evidence="13">Carbohydrate metabolism; D-ribose degradation; D-ribose 5-phosphate from beta-D-ribopyranose: step 2/2.</text>
</comment>
<feature type="binding site" evidence="13">
    <location>
        <position position="290"/>
    </location>
    <ligand>
        <name>K(+)</name>
        <dbReference type="ChEBI" id="CHEBI:29103"/>
    </ligand>
</feature>
<comment type="cofactor">
    <cofactor evidence="13">
        <name>Mg(2+)</name>
        <dbReference type="ChEBI" id="CHEBI:18420"/>
    </cofactor>
    <text evidence="13">Requires a divalent cation, most likely magnesium in vivo, as an electrophilic catalyst to aid phosphoryl group transfer. It is the chelate of the metal and the nucleotide that is the actual substrate.</text>
</comment>
<evidence type="ECO:0000256" key="1">
    <source>
        <dbReference type="ARBA" id="ARBA00005380"/>
    </source>
</evidence>
<dbReference type="OrthoDB" id="415590at2759"/>
<comment type="similarity">
    <text evidence="1">Belongs to the carbohydrate kinase pfkB family.</text>
</comment>
<dbReference type="Pfam" id="PF00294">
    <property type="entry name" value="PfkB"/>
    <property type="match status" value="1"/>
</dbReference>
<dbReference type="FunFam" id="3.40.1190.20:FF:000010">
    <property type="entry name" value="Ribokinase"/>
    <property type="match status" value="1"/>
</dbReference>
<feature type="binding site" evidence="13">
    <location>
        <position position="141"/>
    </location>
    <ligand>
        <name>substrate</name>
    </ligand>
</feature>
<accession>A0A8J2MTT6</accession>
<dbReference type="Gene3D" id="3.40.1190.20">
    <property type="match status" value="1"/>
</dbReference>
<feature type="binding site" evidence="13">
    <location>
        <begin position="12"/>
        <end position="14"/>
    </location>
    <ligand>
        <name>substrate</name>
    </ligand>
</feature>
<evidence type="ECO:0000256" key="8">
    <source>
        <dbReference type="ARBA" id="ARBA00022777"/>
    </source>
</evidence>
<comment type="catalytic activity">
    <reaction evidence="13">
        <text>D-ribose + ATP = D-ribose 5-phosphate + ADP + H(+)</text>
        <dbReference type="Rhea" id="RHEA:13697"/>
        <dbReference type="ChEBI" id="CHEBI:15378"/>
        <dbReference type="ChEBI" id="CHEBI:30616"/>
        <dbReference type="ChEBI" id="CHEBI:47013"/>
        <dbReference type="ChEBI" id="CHEBI:78346"/>
        <dbReference type="ChEBI" id="CHEBI:456216"/>
        <dbReference type="EC" id="2.7.1.15"/>
    </reaction>
</comment>
<dbReference type="HAMAP" id="MF_01987">
    <property type="entry name" value="Ribokinase"/>
    <property type="match status" value="1"/>
</dbReference>
<dbReference type="PANTHER" id="PTHR10584:SF166">
    <property type="entry name" value="RIBOKINASE"/>
    <property type="match status" value="1"/>
</dbReference>
<keyword evidence="4 13" id="KW-0963">Cytoplasm</keyword>
<comment type="caution">
    <text evidence="15">The sequence shown here is derived from an EMBL/GenBank/DDBJ whole genome shotgun (WGS) entry which is preliminary data.</text>
</comment>
<keyword evidence="13" id="KW-0539">Nucleus</keyword>
<feature type="binding site" evidence="13">
    <location>
        <begin position="40"/>
        <end position="44"/>
    </location>
    <ligand>
        <name>substrate</name>
    </ligand>
</feature>
<dbReference type="InterPro" id="IPR002139">
    <property type="entry name" value="Ribo/fructo_kinase"/>
</dbReference>
<dbReference type="GO" id="GO:0005634">
    <property type="term" value="C:nucleus"/>
    <property type="evidence" value="ECO:0007669"/>
    <property type="project" value="UniProtKB-SubCell"/>
</dbReference>
<dbReference type="CDD" id="cd01174">
    <property type="entry name" value="ribokinase"/>
    <property type="match status" value="1"/>
</dbReference>
<dbReference type="EMBL" id="CAJNRD030001124">
    <property type="protein sequence ID" value="CAG5107783.1"/>
    <property type="molecule type" value="Genomic_DNA"/>
</dbReference>
<dbReference type="GO" id="GO:0005524">
    <property type="term" value="F:ATP binding"/>
    <property type="evidence" value="ECO:0007669"/>
    <property type="project" value="UniProtKB-UniRule"/>
</dbReference>
<feature type="binding site" evidence="13">
    <location>
        <position position="255"/>
    </location>
    <ligand>
        <name>substrate</name>
    </ligand>
</feature>
<keyword evidence="9 13" id="KW-0067">ATP-binding</keyword>
<evidence type="ECO:0000256" key="12">
    <source>
        <dbReference type="ARBA" id="ARBA00023277"/>
    </source>
</evidence>
<feature type="binding site" evidence="13">
    <location>
        <position position="287"/>
    </location>
    <ligand>
        <name>K(+)</name>
        <dbReference type="ChEBI" id="CHEBI:29103"/>
    </ligand>
</feature>
<evidence type="ECO:0000256" key="5">
    <source>
        <dbReference type="ARBA" id="ARBA00022679"/>
    </source>
</evidence>
<comment type="subunit">
    <text evidence="13">Homodimer.</text>
</comment>
<dbReference type="InterPro" id="IPR029056">
    <property type="entry name" value="Ribokinase-like"/>
</dbReference>
<evidence type="ECO:0000256" key="11">
    <source>
        <dbReference type="ARBA" id="ARBA00022958"/>
    </source>
</evidence>
<dbReference type="PROSITE" id="PS00584">
    <property type="entry name" value="PFKB_KINASES_2"/>
    <property type="match status" value="1"/>
</dbReference>
<sequence>MSKLIVVVGSCMVDFISNVERLPKAGETVLGKEFKRSWGGKGANQCVAAAKLGASTMLIASLGSDIFGEEYFQALKSFNIDTKYIKLRKDISSGVAQIIVDDNGDNKIVIVPGANTLLSPADVDEAEDTVRKAAVLLAQFETSLETTLRALELHKGHGISIVNGAPAVANPDLNVLKNCDIFCINETEAEVMSGIEPLTLKNTQEALDKFFKLGCNTVIITLGAEGAVFASRDNPKMVHVPVEKVKPVDTTGAGDAFLGALAYFIAYHPSLTLKEQIRRACHVAKESVLKAATQASFPMKEELSKELFL</sequence>
<evidence type="ECO:0000256" key="13">
    <source>
        <dbReference type="HAMAP-Rule" id="MF_03215"/>
    </source>
</evidence>
<feature type="binding site" evidence="13">
    <location>
        <position position="296"/>
    </location>
    <ligand>
        <name>K(+)</name>
        <dbReference type="ChEBI" id="CHEBI:29103"/>
    </ligand>
</feature>
<keyword evidence="6 13" id="KW-0479">Metal-binding</keyword>
<feature type="active site" description="Proton acceptor" evidence="13">
    <location>
        <position position="255"/>
    </location>
</feature>
<feature type="binding site" evidence="13">
    <location>
        <position position="249"/>
    </location>
    <ligand>
        <name>K(+)</name>
        <dbReference type="ChEBI" id="CHEBI:29103"/>
    </ligand>
</feature>
<feature type="binding site" evidence="13">
    <location>
        <position position="185"/>
    </location>
    <ligand>
        <name>ATP</name>
        <dbReference type="ChEBI" id="CHEBI:30616"/>
    </ligand>
</feature>
<dbReference type="Proteomes" id="UP000786811">
    <property type="component" value="Unassembled WGS sequence"/>
</dbReference>
<evidence type="ECO:0000313" key="15">
    <source>
        <dbReference type="EMBL" id="CAG5107783.1"/>
    </source>
</evidence>
<comment type="caution">
    <text evidence="13">Lacks conserved residue(s) required for the propagation of feature annotation.</text>
</comment>
<feature type="domain" description="Carbohydrate kinase PfkB" evidence="14">
    <location>
        <begin position="3"/>
        <end position="298"/>
    </location>
</feature>
<keyword evidence="12 13" id="KW-0119">Carbohydrate metabolism</keyword>
<dbReference type="GO" id="GO:0019303">
    <property type="term" value="P:D-ribose catabolic process"/>
    <property type="evidence" value="ECO:0007669"/>
    <property type="project" value="UniProtKB-UniRule"/>
</dbReference>
<feature type="binding site" evidence="13">
    <location>
        <begin position="254"/>
        <end position="255"/>
    </location>
    <ligand>
        <name>ATP</name>
        <dbReference type="ChEBI" id="CHEBI:30616"/>
    </ligand>
</feature>
<dbReference type="UniPathway" id="UPA00916">
    <property type="reaction ID" value="UER00889"/>
</dbReference>
<keyword evidence="16" id="KW-1185">Reference proteome</keyword>
<dbReference type="AlphaFoldDB" id="A0A8J2MTT6"/>
<dbReference type="PRINTS" id="PR00990">
    <property type="entry name" value="RIBOKINASE"/>
</dbReference>
<dbReference type="GO" id="GO:0046872">
    <property type="term" value="F:metal ion binding"/>
    <property type="evidence" value="ECO:0007669"/>
    <property type="project" value="UniProtKB-KW"/>
</dbReference>
<evidence type="ECO:0000256" key="7">
    <source>
        <dbReference type="ARBA" id="ARBA00022741"/>
    </source>
</evidence>
<keyword evidence="8 13" id="KW-0418">Kinase</keyword>
<evidence type="ECO:0000256" key="4">
    <source>
        <dbReference type="ARBA" id="ARBA00022490"/>
    </source>
</evidence>
<proteinExistence type="inferred from homology"/>
<name>A0A8J2MTT6_COTCN</name>